<reference evidence="11" key="1">
    <citation type="submission" date="2018-05" db="EMBL/GenBank/DDBJ databases">
        <authorList>
            <person name="Lanie J.A."/>
            <person name="Ng W.-L."/>
            <person name="Kazmierczak K.M."/>
            <person name="Andrzejewski T.M."/>
            <person name="Davidsen T.M."/>
            <person name="Wayne K.J."/>
            <person name="Tettelin H."/>
            <person name="Glass J.I."/>
            <person name="Rusch D."/>
            <person name="Podicherti R."/>
            <person name="Tsui H.-C.T."/>
            <person name="Winkler M.E."/>
        </authorList>
    </citation>
    <scope>NUCLEOTIDE SEQUENCE</scope>
</reference>
<keyword evidence="7 10" id="KW-1133">Transmembrane helix</keyword>
<dbReference type="GO" id="GO:0015808">
    <property type="term" value="P:L-alanine transport"/>
    <property type="evidence" value="ECO:0007669"/>
    <property type="project" value="TreeGrafter"/>
</dbReference>
<keyword evidence="5 10" id="KW-0812">Transmembrane</keyword>
<keyword evidence="6" id="KW-0029">Amino-acid transport</keyword>
<organism evidence="11">
    <name type="scientific">marine metagenome</name>
    <dbReference type="NCBI Taxonomy" id="408172"/>
    <lineage>
        <taxon>unclassified sequences</taxon>
        <taxon>metagenomes</taxon>
        <taxon>ecological metagenomes</taxon>
    </lineage>
</organism>
<dbReference type="InterPro" id="IPR001851">
    <property type="entry name" value="ABC_transp_permease"/>
</dbReference>
<name>A0A382L7U9_9ZZZZ</name>
<keyword evidence="8 10" id="KW-0472">Membrane</keyword>
<evidence type="ECO:0000256" key="9">
    <source>
        <dbReference type="ARBA" id="ARBA00037998"/>
    </source>
</evidence>
<dbReference type="GO" id="GO:0015190">
    <property type="term" value="F:L-leucine transmembrane transporter activity"/>
    <property type="evidence" value="ECO:0007669"/>
    <property type="project" value="TreeGrafter"/>
</dbReference>
<evidence type="ECO:0008006" key="12">
    <source>
        <dbReference type="Google" id="ProtNLM"/>
    </source>
</evidence>
<dbReference type="GO" id="GO:0005304">
    <property type="term" value="F:L-valine transmembrane transporter activity"/>
    <property type="evidence" value="ECO:0007669"/>
    <property type="project" value="TreeGrafter"/>
</dbReference>
<protein>
    <recommendedName>
        <fullName evidence="12">Branched-chain amino acid ABC transporter permease</fullName>
    </recommendedName>
</protein>
<sequence length="345" mass="37769">MSSDSIDIINALALLTNFLIIPALSYGSQLALGALAVTLVYSVLRFANFAQGDSMAFGTMLVILLTWFMISQGWTISGIPTALLAIPIAIIGTAIYLLSMDRLVYKYYRKTKAKAITIVMASIGVMFITNGLVRFIFGPRPKVFADGERFIFSVREFKAFTGLEQGIALKTSQFLTITIAILLVAFVFYFLQKTKTGKAMRAYSDNEELALLSGINPDKVVTVTWLLVASLTTIAGALYGLDKGYTPQQYHLLLLPIFASVIVGGIGSPIGAIVGAFLVSFSEVLLTYAYKKFLIYLLPLSMHPNSLVQFIGTEYKYAISFVILVIVLLVRPTGIFKGKVLHDYG</sequence>
<feature type="transmembrane region" description="Helical" evidence="10">
    <location>
        <begin position="220"/>
        <end position="241"/>
    </location>
</feature>
<evidence type="ECO:0000256" key="4">
    <source>
        <dbReference type="ARBA" id="ARBA00022519"/>
    </source>
</evidence>
<feature type="transmembrane region" description="Helical" evidence="10">
    <location>
        <begin position="30"/>
        <end position="47"/>
    </location>
</feature>
<feature type="transmembrane region" description="Helical" evidence="10">
    <location>
        <begin position="118"/>
        <end position="137"/>
    </location>
</feature>
<feature type="transmembrane region" description="Helical" evidence="10">
    <location>
        <begin position="54"/>
        <end position="70"/>
    </location>
</feature>
<dbReference type="GO" id="GO:0005886">
    <property type="term" value="C:plasma membrane"/>
    <property type="evidence" value="ECO:0007669"/>
    <property type="project" value="UniProtKB-SubCell"/>
</dbReference>
<dbReference type="GO" id="GO:1903806">
    <property type="term" value="P:L-isoleucine import across plasma membrane"/>
    <property type="evidence" value="ECO:0007669"/>
    <property type="project" value="TreeGrafter"/>
</dbReference>
<dbReference type="PANTHER" id="PTHR11795">
    <property type="entry name" value="BRANCHED-CHAIN AMINO ACID TRANSPORT SYSTEM PERMEASE PROTEIN LIVH"/>
    <property type="match status" value="1"/>
</dbReference>
<evidence type="ECO:0000256" key="8">
    <source>
        <dbReference type="ARBA" id="ARBA00023136"/>
    </source>
</evidence>
<evidence type="ECO:0000256" key="6">
    <source>
        <dbReference type="ARBA" id="ARBA00022970"/>
    </source>
</evidence>
<dbReference type="CDD" id="cd06582">
    <property type="entry name" value="TM_PBP1_LivH_like"/>
    <property type="match status" value="1"/>
</dbReference>
<evidence type="ECO:0000256" key="2">
    <source>
        <dbReference type="ARBA" id="ARBA00022448"/>
    </source>
</evidence>
<feature type="transmembrane region" description="Helical" evidence="10">
    <location>
        <begin position="76"/>
        <end position="98"/>
    </location>
</feature>
<gene>
    <name evidence="11" type="ORF">METZ01_LOCUS284739</name>
</gene>
<dbReference type="PANTHER" id="PTHR11795:SF371">
    <property type="entry name" value="HIGH-AFFINITY BRANCHED-CHAIN AMINO ACID TRANSPORT SYSTEM PERMEASE PROTEIN LIVH"/>
    <property type="match status" value="1"/>
</dbReference>
<dbReference type="GO" id="GO:0042941">
    <property type="term" value="P:D-alanine transmembrane transport"/>
    <property type="evidence" value="ECO:0007669"/>
    <property type="project" value="TreeGrafter"/>
</dbReference>
<comment type="subcellular location">
    <subcellularLocation>
        <location evidence="1">Cell membrane</location>
        <topology evidence="1">Multi-pass membrane protein</topology>
    </subcellularLocation>
</comment>
<accession>A0A382L7U9</accession>
<feature type="transmembrane region" description="Helical" evidence="10">
    <location>
        <begin position="173"/>
        <end position="191"/>
    </location>
</feature>
<keyword evidence="2" id="KW-0813">Transport</keyword>
<keyword evidence="4" id="KW-0997">Cell inner membrane</keyword>
<proteinExistence type="inferred from homology"/>
<dbReference type="EMBL" id="UINC01084857">
    <property type="protein sequence ID" value="SVC31885.1"/>
    <property type="molecule type" value="Genomic_DNA"/>
</dbReference>
<evidence type="ECO:0000256" key="10">
    <source>
        <dbReference type="SAM" id="Phobius"/>
    </source>
</evidence>
<evidence type="ECO:0000256" key="1">
    <source>
        <dbReference type="ARBA" id="ARBA00004651"/>
    </source>
</evidence>
<evidence type="ECO:0000256" key="7">
    <source>
        <dbReference type="ARBA" id="ARBA00022989"/>
    </source>
</evidence>
<dbReference type="AlphaFoldDB" id="A0A382L7U9"/>
<dbReference type="GO" id="GO:0015192">
    <property type="term" value="F:L-phenylalanine transmembrane transporter activity"/>
    <property type="evidence" value="ECO:0007669"/>
    <property type="project" value="TreeGrafter"/>
</dbReference>
<keyword evidence="3" id="KW-1003">Cell membrane</keyword>
<evidence type="ECO:0000256" key="5">
    <source>
        <dbReference type="ARBA" id="ARBA00022692"/>
    </source>
</evidence>
<dbReference type="Pfam" id="PF02653">
    <property type="entry name" value="BPD_transp_2"/>
    <property type="match status" value="1"/>
</dbReference>
<evidence type="ECO:0000313" key="11">
    <source>
        <dbReference type="EMBL" id="SVC31885.1"/>
    </source>
</evidence>
<evidence type="ECO:0000256" key="3">
    <source>
        <dbReference type="ARBA" id="ARBA00022475"/>
    </source>
</evidence>
<feature type="transmembrane region" description="Helical" evidence="10">
    <location>
        <begin position="253"/>
        <end position="281"/>
    </location>
</feature>
<feature type="transmembrane region" description="Helical" evidence="10">
    <location>
        <begin position="317"/>
        <end position="336"/>
    </location>
</feature>
<dbReference type="InterPro" id="IPR052157">
    <property type="entry name" value="BCAA_transport_permease"/>
</dbReference>
<comment type="similarity">
    <text evidence="9">Belongs to the binding-protein-dependent transport system permease family. LivHM subfamily.</text>
</comment>
<dbReference type="GO" id="GO:0015188">
    <property type="term" value="F:L-isoleucine transmembrane transporter activity"/>
    <property type="evidence" value="ECO:0007669"/>
    <property type="project" value="TreeGrafter"/>
</dbReference>